<name>S7RBB9_GLOTA</name>
<evidence type="ECO:0000313" key="2">
    <source>
        <dbReference type="EMBL" id="EPQ49694.1"/>
    </source>
</evidence>
<dbReference type="EMBL" id="KB469737">
    <property type="protein sequence ID" value="EPQ49694.1"/>
    <property type="molecule type" value="Genomic_DNA"/>
</dbReference>
<reference evidence="2 3" key="1">
    <citation type="journal article" date="2012" name="Science">
        <title>The Paleozoic origin of enzymatic lignin decomposition reconstructed from 31 fungal genomes.</title>
        <authorList>
            <person name="Floudas D."/>
            <person name="Binder M."/>
            <person name="Riley R."/>
            <person name="Barry K."/>
            <person name="Blanchette R.A."/>
            <person name="Henrissat B."/>
            <person name="Martinez A.T."/>
            <person name="Otillar R."/>
            <person name="Spatafora J.W."/>
            <person name="Yadav J.S."/>
            <person name="Aerts A."/>
            <person name="Benoit I."/>
            <person name="Boyd A."/>
            <person name="Carlson A."/>
            <person name="Copeland A."/>
            <person name="Coutinho P.M."/>
            <person name="de Vries R.P."/>
            <person name="Ferreira P."/>
            <person name="Findley K."/>
            <person name="Foster B."/>
            <person name="Gaskell J."/>
            <person name="Glotzer D."/>
            <person name="Gorecki P."/>
            <person name="Heitman J."/>
            <person name="Hesse C."/>
            <person name="Hori C."/>
            <person name="Igarashi K."/>
            <person name="Jurgens J.A."/>
            <person name="Kallen N."/>
            <person name="Kersten P."/>
            <person name="Kohler A."/>
            <person name="Kuees U."/>
            <person name="Kumar T.K.A."/>
            <person name="Kuo A."/>
            <person name="LaButti K."/>
            <person name="Larrondo L.F."/>
            <person name="Lindquist E."/>
            <person name="Ling A."/>
            <person name="Lombard V."/>
            <person name="Lucas S."/>
            <person name="Lundell T."/>
            <person name="Martin R."/>
            <person name="McLaughlin D.J."/>
            <person name="Morgenstern I."/>
            <person name="Morin E."/>
            <person name="Murat C."/>
            <person name="Nagy L.G."/>
            <person name="Nolan M."/>
            <person name="Ohm R.A."/>
            <person name="Patyshakuliyeva A."/>
            <person name="Rokas A."/>
            <person name="Ruiz-Duenas F.J."/>
            <person name="Sabat G."/>
            <person name="Salamov A."/>
            <person name="Samejima M."/>
            <person name="Schmutz J."/>
            <person name="Slot J.C."/>
            <person name="St John F."/>
            <person name="Stenlid J."/>
            <person name="Sun H."/>
            <person name="Sun S."/>
            <person name="Syed K."/>
            <person name="Tsang A."/>
            <person name="Wiebenga A."/>
            <person name="Young D."/>
            <person name="Pisabarro A."/>
            <person name="Eastwood D.C."/>
            <person name="Martin F."/>
            <person name="Cullen D."/>
            <person name="Grigoriev I.V."/>
            <person name="Hibbett D.S."/>
        </authorList>
    </citation>
    <scope>NUCLEOTIDE SEQUENCE [LARGE SCALE GENOMIC DNA]</scope>
    <source>
        <strain evidence="2 3">ATCC 11539</strain>
    </source>
</reference>
<feature type="region of interest" description="Disordered" evidence="1">
    <location>
        <begin position="29"/>
        <end position="171"/>
    </location>
</feature>
<dbReference type="KEGG" id="gtr:GLOTRDRAFT_134733"/>
<keyword evidence="3" id="KW-1185">Reference proteome</keyword>
<feature type="compositionally biased region" description="Low complexity" evidence="1">
    <location>
        <begin position="53"/>
        <end position="82"/>
    </location>
</feature>
<dbReference type="AlphaFoldDB" id="S7RBB9"/>
<evidence type="ECO:0000313" key="3">
    <source>
        <dbReference type="Proteomes" id="UP000030669"/>
    </source>
</evidence>
<dbReference type="RefSeq" id="XP_007871850.1">
    <property type="nucleotide sequence ID" value="XM_007873659.1"/>
</dbReference>
<dbReference type="GeneID" id="19303159"/>
<feature type="compositionally biased region" description="Basic residues" evidence="1">
    <location>
        <begin position="32"/>
        <end position="43"/>
    </location>
</feature>
<organism evidence="2 3">
    <name type="scientific">Gloeophyllum trabeum (strain ATCC 11539 / FP-39264 / Madison 617)</name>
    <name type="common">Brown rot fungus</name>
    <dbReference type="NCBI Taxonomy" id="670483"/>
    <lineage>
        <taxon>Eukaryota</taxon>
        <taxon>Fungi</taxon>
        <taxon>Dikarya</taxon>
        <taxon>Basidiomycota</taxon>
        <taxon>Agaricomycotina</taxon>
        <taxon>Agaricomycetes</taxon>
        <taxon>Gloeophyllales</taxon>
        <taxon>Gloeophyllaceae</taxon>
        <taxon>Gloeophyllum</taxon>
    </lineage>
</organism>
<sequence>MSRVGPGGVWRLTLPKPFFRLGVYEPEFIPRGGKHHGKGKKARSGPPQPYLPAAPSLPASPVITPSPAITSSPAVTPTPSVSGDIDVTMTDADKSAGPPAGPSQGPAGTRGSSGTAPYKPLGGLRFHKRKGPRVDEHGLISHSSSDEDEEDNDNEKSEATAKDLPKDAEQK</sequence>
<accession>S7RBB9</accession>
<evidence type="ECO:0000256" key="1">
    <source>
        <dbReference type="SAM" id="MobiDB-lite"/>
    </source>
</evidence>
<protein>
    <submittedName>
        <fullName evidence="2">Uncharacterized protein</fullName>
    </submittedName>
</protein>
<dbReference type="HOGENOM" id="CLU_1563029_0_0_1"/>
<dbReference type="Proteomes" id="UP000030669">
    <property type="component" value="Unassembled WGS sequence"/>
</dbReference>
<proteinExistence type="predicted"/>
<feature type="compositionally biased region" description="Low complexity" evidence="1">
    <location>
        <begin position="95"/>
        <end position="107"/>
    </location>
</feature>
<gene>
    <name evidence="2" type="ORF">GLOTRDRAFT_134733</name>
</gene>
<feature type="compositionally biased region" description="Basic and acidic residues" evidence="1">
    <location>
        <begin position="154"/>
        <end position="171"/>
    </location>
</feature>